<evidence type="ECO:0000259" key="1">
    <source>
        <dbReference type="Pfam" id="PF13338"/>
    </source>
</evidence>
<dbReference type="RefSeq" id="WP_123574998.1">
    <property type="nucleotide sequence ID" value="NZ_RKHG01000001.1"/>
</dbReference>
<dbReference type="AlphaFoldDB" id="A0A3N1ZRS8"/>
<feature type="domain" description="AbiEi antitoxin N-terminal" evidence="1">
    <location>
        <begin position="9"/>
        <end position="54"/>
    </location>
</feature>
<comment type="caution">
    <text evidence="2">The sequence shown here is derived from an EMBL/GenBank/DDBJ whole genome shotgun (WGS) entry which is preliminary data.</text>
</comment>
<reference evidence="2 3" key="1">
    <citation type="submission" date="2018-11" db="EMBL/GenBank/DDBJ databases">
        <title>Sequencing the genomes of 1000 actinobacteria strains.</title>
        <authorList>
            <person name="Klenk H.-P."/>
        </authorList>
    </citation>
    <scope>NUCLEOTIDE SEQUENCE [LARGE SCALE GENOMIC DNA]</scope>
    <source>
        <strain evidence="2 3">DSM 10546</strain>
    </source>
</reference>
<protein>
    <submittedName>
        <fullName evidence="2">Putative AbiEi antitoxin of type IV toxin-antitoxin system</fullName>
    </submittedName>
</protein>
<dbReference type="InterPro" id="IPR025159">
    <property type="entry name" value="AbiEi_N"/>
</dbReference>
<dbReference type="Proteomes" id="UP000275749">
    <property type="component" value="Unassembled WGS sequence"/>
</dbReference>
<gene>
    <name evidence="2" type="ORF">EDD41_0754</name>
</gene>
<evidence type="ECO:0000313" key="2">
    <source>
        <dbReference type="EMBL" id="ROR53594.1"/>
    </source>
</evidence>
<proteinExistence type="predicted"/>
<accession>A0A3N1ZRS8</accession>
<name>A0A3N1ZRS8_9ACTN</name>
<sequence length="305" mass="32992">MKSGEVRRTLAEITGSQWGLVTSRQALARGVSHMQLSRLADTGDLVRLAHGVYRDGGTPSGELDDLRAAWLSTKPTALAYERLAHHRSEVVVSLASAANLLEIGGFRPTIVSFTTAARRQTQKTDIRYRTRKLPDSDIAIAGGLPVTTVERTIADLVETNEDLSTVSDAYRDASLRMTVNRDRLEELLGPLAQRNGFPQGGGAALLHRLEELAGLDIDSVAARVSSAPELAARVLGNLFPDLAAMKPVVTPLRIQGLEQFAPALAALTIPQNLLKDQQEATSKMLQPIREALASNIPSQVRKLEP</sequence>
<dbReference type="EMBL" id="RKHG01000001">
    <property type="protein sequence ID" value="ROR53594.1"/>
    <property type="molecule type" value="Genomic_DNA"/>
</dbReference>
<evidence type="ECO:0000313" key="3">
    <source>
        <dbReference type="Proteomes" id="UP000275749"/>
    </source>
</evidence>
<organism evidence="2 3">
    <name type="scientific">Luteococcus japonicus</name>
    <dbReference type="NCBI Taxonomy" id="33984"/>
    <lineage>
        <taxon>Bacteria</taxon>
        <taxon>Bacillati</taxon>
        <taxon>Actinomycetota</taxon>
        <taxon>Actinomycetes</taxon>
        <taxon>Propionibacteriales</taxon>
        <taxon>Propionibacteriaceae</taxon>
        <taxon>Luteococcus</taxon>
    </lineage>
</organism>
<dbReference type="Pfam" id="PF13338">
    <property type="entry name" value="AbiEi_4"/>
    <property type="match status" value="1"/>
</dbReference>